<keyword evidence="2" id="KW-1185">Reference proteome</keyword>
<name>A0A4V5P1K9_9SPHI</name>
<reference evidence="1 2" key="1">
    <citation type="submission" date="2019-04" db="EMBL/GenBank/DDBJ databases">
        <title>Pedobacter sp. AR-2-6 sp. nov., isolated from Arctic soil.</title>
        <authorList>
            <person name="Dahal R.H."/>
            <person name="Kim D.-U."/>
        </authorList>
    </citation>
    <scope>NUCLEOTIDE SEQUENCE [LARGE SCALE GENOMIC DNA]</scope>
    <source>
        <strain evidence="1 2">AR-2-6</strain>
    </source>
</reference>
<dbReference type="Gene3D" id="3.30.2020.10">
    <property type="entry name" value="NE0471-like N-terminal domain"/>
    <property type="match status" value="1"/>
</dbReference>
<sequence>MVVEIINATYLENYKIEFEFSDGEKRTIDFINFLKSSKNPMTKKYLDGEEFKKFKIEFGDIVWNDYEMCFPIWDLHEGNI</sequence>
<dbReference type="EMBL" id="SWBO01000001">
    <property type="protein sequence ID" value="TKC03434.1"/>
    <property type="molecule type" value="Genomic_DNA"/>
</dbReference>
<dbReference type="OrthoDB" id="1369138at2"/>
<dbReference type="Proteomes" id="UP000310477">
    <property type="component" value="Unassembled WGS sequence"/>
</dbReference>
<comment type="caution">
    <text evidence="1">The sequence shown here is derived from an EMBL/GenBank/DDBJ whole genome shotgun (WGS) entry which is preliminary data.</text>
</comment>
<dbReference type="AlphaFoldDB" id="A0A4V5P1K9"/>
<accession>A0A4V5P1K9</accession>
<evidence type="ECO:0000313" key="1">
    <source>
        <dbReference type="EMBL" id="TKC03434.1"/>
    </source>
</evidence>
<proteinExistence type="predicted"/>
<dbReference type="RefSeq" id="WP_136874047.1">
    <property type="nucleotide sequence ID" value="NZ_SWBO01000001.1"/>
</dbReference>
<dbReference type="SUPFAM" id="SSF143880">
    <property type="entry name" value="NE0471 N-terminal domain-like"/>
    <property type="match status" value="1"/>
</dbReference>
<gene>
    <name evidence="1" type="ORF">FA045_02360</name>
</gene>
<dbReference type="InterPro" id="IPR036782">
    <property type="entry name" value="NE0471-like_N"/>
</dbReference>
<dbReference type="InterPro" id="IPR018841">
    <property type="entry name" value="DUF2442"/>
</dbReference>
<protein>
    <submittedName>
        <fullName evidence="1">DUF2442 domain-containing protein</fullName>
    </submittedName>
</protein>
<evidence type="ECO:0000313" key="2">
    <source>
        <dbReference type="Proteomes" id="UP000310477"/>
    </source>
</evidence>
<dbReference type="Pfam" id="PF10387">
    <property type="entry name" value="DUF2442"/>
    <property type="match status" value="1"/>
</dbReference>
<organism evidence="1 2">
    <name type="scientific">Pedobacter cryotolerans</name>
    <dbReference type="NCBI Taxonomy" id="2571270"/>
    <lineage>
        <taxon>Bacteria</taxon>
        <taxon>Pseudomonadati</taxon>
        <taxon>Bacteroidota</taxon>
        <taxon>Sphingobacteriia</taxon>
        <taxon>Sphingobacteriales</taxon>
        <taxon>Sphingobacteriaceae</taxon>
        <taxon>Pedobacter</taxon>
    </lineage>
</organism>